<evidence type="ECO:0000313" key="3">
    <source>
        <dbReference type="Proteomes" id="UP000443582"/>
    </source>
</evidence>
<accession>A0ABY0IHM7</accession>
<feature type="signal peptide" evidence="1">
    <location>
        <begin position="1"/>
        <end position="17"/>
    </location>
</feature>
<dbReference type="RefSeq" id="WP_115363476.1">
    <property type="nucleotide sequence ID" value="NZ_QDKL01000003.1"/>
</dbReference>
<reference evidence="3" key="1">
    <citation type="journal article" date="2019" name="Int. J. Syst. Evol. Microbiol.">
        <title>Halobacteriovorax valvorus sp. nov., a novel prokaryotic predator isolated from coastal seawater of China.</title>
        <authorList>
            <person name="Chen M.-X."/>
        </authorList>
    </citation>
    <scope>NUCLEOTIDE SEQUENCE [LARGE SCALE GENOMIC DNA]</scope>
    <source>
        <strain evidence="3">BL9</strain>
    </source>
</reference>
<evidence type="ECO:0000313" key="2">
    <source>
        <dbReference type="EMBL" id="RZF21054.1"/>
    </source>
</evidence>
<protein>
    <recommendedName>
        <fullName evidence="4">Organic solvent tolerance-like N-terminal domain-containing protein</fullName>
    </recommendedName>
</protein>
<keyword evidence="3" id="KW-1185">Reference proteome</keyword>
<gene>
    <name evidence="2" type="ORF">DAY19_13830</name>
</gene>
<keyword evidence="1" id="KW-0732">Signal</keyword>
<organism evidence="2 3">
    <name type="scientific">Halobacteriovorax vibrionivorans</name>
    <dbReference type="NCBI Taxonomy" id="2152716"/>
    <lineage>
        <taxon>Bacteria</taxon>
        <taxon>Pseudomonadati</taxon>
        <taxon>Bdellovibrionota</taxon>
        <taxon>Bacteriovoracia</taxon>
        <taxon>Bacteriovoracales</taxon>
        <taxon>Halobacteriovoraceae</taxon>
        <taxon>Halobacteriovorax</taxon>
    </lineage>
</organism>
<evidence type="ECO:0008006" key="4">
    <source>
        <dbReference type="Google" id="ProtNLM"/>
    </source>
</evidence>
<sequence length="155" mass="17596">MKALIAILMTASVIANTYVLTDSVSAKTDGSYQPLTEITVENLTLNNADIYERKAYISAVINGEKRELVAKINDRLYTGSKVNYLLGGELDGKVLSRGACDEYEAFSYRYKMVISEDKETRAQELKLTKLSLYHSYSWDQCHDRTLVLEFPYSQK</sequence>
<comment type="caution">
    <text evidence="2">The sequence shown here is derived from an EMBL/GenBank/DDBJ whole genome shotgun (WGS) entry which is preliminary data.</text>
</comment>
<evidence type="ECO:0000256" key="1">
    <source>
        <dbReference type="SAM" id="SignalP"/>
    </source>
</evidence>
<proteinExistence type="predicted"/>
<dbReference type="Proteomes" id="UP000443582">
    <property type="component" value="Unassembled WGS sequence"/>
</dbReference>
<name>A0ABY0IHM7_9BACT</name>
<feature type="chain" id="PRO_5047153251" description="Organic solvent tolerance-like N-terminal domain-containing protein" evidence="1">
    <location>
        <begin position="18"/>
        <end position="155"/>
    </location>
</feature>
<dbReference type="EMBL" id="QDKL01000003">
    <property type="protein sequence ID" value="RZF21054.1"/>
    <property type="molecule type" value="Genomic_DNA"/>
</dbReference>